<protein>
    <submittedName>
        <fullName evidence="1">Uncharacterized protein</fullName>
    </submittedName>
</protein>
<reference evidence="1" key="1">
    <citation type="submission" date="2020-05" db="EMBL/GenBank/DDBJ databases">
        <title>Large-scale comparative analyses of tick genomes elucidate their genetic diversity and vector capacities.</title>
        <authorList>
            <person name="Jia N."/>
            <person name="Wang J."/>
            <person name="Shi W."/>
            <person name="Du L."/>
            <person name="Sun Y."/>
            <person name="Zhan W."/>
            <person name="Jiang J."/>
            <person name="Wang Q."/>
            <person name="Zhang B."/>
            <person name="Ji P."/>
            <person name="Sakyi L.B."/>
            <person name="Cui X."/>
            <person name="Yuan T."/>
            <person name="Jiang B."/>
            <person name="Yang W."/>
            <person name="Lam T.T.-Y."/>
            <person name="Chang Q."/>
            <person name="Ding S."/>
            <person name="Wang X."/>
            <person name="Zhu J."/>
            <person name="Ruan X."/>
            <person name="Zhao L."/>
            <person name="Wei J."/>
            <person name="Que T."/>
            <person name="Du C."/>
            <person name="Cheng J."/>
            <person name="Dai P."/>
            <person name="Han X."/>
            <person name="Huang E."/>
            <person name="Gao Y."/>
            <person name="Liu J."/>
            <person name="Shao H."/>
            <person name="Ye R."/>
            <person name="Li L."/>
            <person name="Wei W."/>
            <person name="Wang X."/>
            <person name="Wang C."/>
            <person name="Yang T."/>
            <person name="Huo Q."/>
            <person name="Li W."/>
            <person name="Guo W."/>
            <person name="Chen H."/>
            <person name="Zhou L."/>
            <person name="Ni X."/>
            <person name="Tian J."/>
            <person name="Zhou Y."/>
            <person name="Sheng Y."/>
            <person name="Liu T."/>
            <person name="Pan Y."/>
            <person name="Xia L."/>
            <person name="Li J."/>
            <person name="Zhao F."/>
            <person name="Cao W."/>
        </authorList>
    </citation>
    <scope>NUCLEOTIDE SEQUENCE</scope>
    <source>
        <strain evidence="1">Dsil-2018</strain>
    </source>
</reference>
<proteinExistence type="predicted"/>
<comment type="caution">
    <text evidence="1">The sequence shown here is derived from an EMBL/GenBank/DDBJ whole genome shotgun (WGS) entry which is preliminary data.</text>
</comment>
<sequence length="156" mass="17986">MVTFREINTVVNFTGEWKKHELFSYLQKTNVLAEQECASLILQVFDEDFGMFVDTTNDFVVPHKAKLKIKEASEFRYPGKLHDVVASALVNAYQNLKDSTGTGHDSWREALRFRAKYERRKMRQEAGETTTVAAKRPCKPSIPEDVQKRVARPYVV</sequence>
<dbReference type="EMBL" id="CM023472">
    <property type="protein sequence ID" value="KAH7960089.1"/>
    <property type="molecule type" value="Genomic_DNA"/>
</dbReference>
<organism evidence="1 2">
    <name type="scientific">Dermacentor silvarum</name>
    <name type="common">Tick</name>
    <dbReference type="NCBI Taxonomy" id="543639"/>
    <lineage>
        <taxon>Eukaryota</taxon>
        <taxon>Metazoa</taxon>
        <taxon>Ecdysozoa</taxon>
        <taxon>Arthropoda</taxon>
        <taxon>Chelicerata</taxon>
        <taxon>Arachnida</taxon>
        <taxon>Acari</taxon>
        <taxon>Parasitiformes</taxon>
        <taxon>Ixodida</taxon>
        <taxon>Ixodoidea</taxon>
        <taxon>Ixodidae</taxon>
        <taxon>Rhipicephalinae</taxon>
        <taxon>Dermacentor</taxon>
    </lineage>
</organism>
<evidence type="ECO:0000313" key="2">
    <source>
        <dbReference type="Proteomes" id="UP000821865"/>
    </source>
</evidence>
<name>A0ACB8D738_DERSI</name>
<gene>
    <name evidence="1" type="ORF">HPB49_016905</name>
</gene>
<keyword evidence="2" id="KW-1185">Reference proteome</keyword>
<evidence type="ECO:0000313" key="1">
    <source>
        <dbReference type="EMBL" id="KAH7960089.1"/>
    </source>
</evidence>
<accession>A0ACB8D738</accession>
<dbReference type="Proteomes" id="UP000821865">
    <property type="component" value="Chromosome 3"/>
</dbReference>